<dbReference type="PROSITE" id="PS00108">
    <property type="entry name" value="PROTEIN_KINASE_ST"/>
    <property type="match status" value="1"/>
</dbReference>
<dbReference type="SUPFAM" id="SSF56112">
    <property type="entry name" value="Protein kinase-like (PK-like)"/>
    <property type="match status" value="1"/>
</dbReference>
<feature type="domain" description="Protein kinase" evidence="19">
    <location>
        <begin position="329"/>
        <end position="612"/>
    </location>
</feature>
<accession>A0A087HQW2</accession>
<dbReference type="SMART" id="SM00220">
    <property type="entry name" value="S_TKc"/>
    <property type="match status" value="1"/>
</dbReference>
<evidence type="ECO:0000256" key="8">
    <source>
        <dbReference type="ARBA" id="ARBA00022737"/>
    </source>
</evidence>
<keyword evidence="13" id="KW-0472">Membrane</keyword>
<feature type="region of interest" description="Disordered" evidence="17">
    <location>
        <begin position="286"/>
        <end position="317"/>
    </location>
</feature>
<keyword evidence="9 16" id="KW-0547">Nucleotide-binding</keyword>
<keyword evidence="15" id="KW-0325">Glycoprotein</keyword>
<dbReference type="Gene3D" id="1.10.510.10">
    <property type="entry name" value="Transferase(Phosphotransferase) domain 1"/>
    <property type="match status" value="1"/>
</dbReference>
<feature type="signal peptide" evidence="18">
    <location>
        <begin position="1"/>
        <end position="17"/>
    </location>
</feature>
<keyword evidence="6" id="KW-0812">Transmembrane</keyword>
<dbReference type="Pfam" id="PF08263">
    <property type="entry name" value="LRRNT_2"/>
    <property type="match status" value="2"/>
</dbReference>
<dbReference type="OrthoDB" id="1607253at2759"/>
<keyword evidence="11 16" id="KW-0067">ATP-binding</keyword>
<evidence type="ECO:0000256" key="9">
    <source>
        <dbReference type="ARBA" id="ARBA00022741"/>
    </source>
</evidence>
<dbReference type="FunFam" id="3.30.200.20:FF:000039">
    <property type="entry name" value="receptor-like protein kinase FERONIA"/>
    <property type="match status" value="1"/>
</dbReference>
<evidence type="ECO:0000256" key="1">
    <source>
        <dbReference type="ARBA" id="ARBA00004167"/>
    </source>
</evidence>
<dbReference type="FunFam" id="3.80.10.10:FF:000129">
    <property type="entry name" value="Leucine-rich repeat receptor-like kinase"/>
    <property type="match status" value="1"/>
</dbReference>
<evidence type="ECO:0000256" key="7">
    <source>
        <dbReference type="ARBA" id="ARBA00022729"/>
    </source>
</evidence>
<evidence type="ECO:0000313" key="21">
    <source>
        <dbReference type="Proteomes" id="UP000029120"/>
    </source>
</evidence>
<dbReference type="eggNOG" id="ENOG502QPQ4">
    <property type="taxonomic scope" value="Eukaryota"/>
</dbReference>
<keyword evidence="21" id="KW-1185">Reference proteome</keyword>
<feature type="chain" id="PRO_5001823606" description="Protein kinase domain-containing protein" evidence="18">
    <location>
        <begin position="18"/>
        <end position="666"/>
    </location>
</feature>
<evidence type="ECO:0000256" key="15">
    <source>
        <dbReference type="ARBA" id="ARBA00023180"/>
    </source>
</evidence>
<comment type="similarity">
    <text evidence="2">Belongs to the protein kinase superfamily. Ser/Thr protein kinase family.</text>
</comment>
<keyword evidence="3" id="KW-0723">Serine/threonine-protein kinase</keyword>
<dbReference type="InterPro" id="IPR000719">
    <property type="entry name" value="Prot_kinase_dom"/>
</dbReference>
<dbReference type="CDD" id="cd14066">
    <property type="entry name" value="STKc_IRAK"/>
    <property type="match status" value="1"/>
</dbReference>
<dbReference type="PROSITE" id="PS00107">
    <property type="entry name" value="PROTEIN_KINASE_ATP"/>
    <property type="match status" value="1"/>
</dbReference>
<evidence type="ECO:0000256" key="4">
    <source>
        <dbReference type="ARBA" id="ARBA00022614"/>
    </source>
</evidence>
<dbReference type="PANTHER" id="PTHR47986:SF34">
    <property type="entry name" value="RECEPTOR-LIKE KINASE TMK2"/>
    <property type="match status" value="1"/>
</dbReference>
<dbReference type="Proteomes" id="UP000029120">
    <property type="component" value="Chromosome 1"/>
</dbReference>
<dbReference type="InterPro" id="IPR017441">
    <property type="entry name" value="Protein_kinase_ATP_BS"/>
</dbReference>
<dbReference type="FunFam" id="1.10.510.10:FF:000198">
    <property type="entry name" value="receptor protein kinase TMK1"/>
    <property type="match status" value="1"/>
</dbReference>
<keyword evidence="5" id="KW-0808">Transferase</keyword>
<evidence type="ECO:0000256" key="18">
    <source>
        <dbReference type="SAM" id="SignalP"/>
    </source>
</evidence>
<sequence length="666" mass="73461">MMKVLLSLLCFIVLVYGQSTPDLATMTALKNSLTLPKGFGWTEADPCLWKGCKCDTSKRVVRIQLGNSSISGTLPSDIQNLSSLTVFEVMNNKLTGKIPSLSGLSSLQRVNVHDNGFTSIDEDFFTVQFSATNCSLSGEIPDFLGGLTFPSLTTLKLSYNLLKMTALAQVSLQGNGFSGPIPDFSELVSLKSFNVRENQLTGTPCDPRVNTLLSIVEAFGYPVRFAQSWKGNDPCNGWVGITCSGPDITVINFKNMGLTGTISPRFADFASLQLYGKVPEFKPNVVDTSGNTDIGKDGPRPAPGSPGDSGKKASSNAGKVVLRDATDNFNEKNILGRGGFGIVYKGELHDGTKIAVKRMESSIISGKGLDEFKSEIAVLTRVRHRNLVVLHGYCLEGNERLLVYQYMPQGTLSRFIFHWQEEHLEPLKWTRRLIIALDVARGVEYLHTLAHQSFIHRDLKPSNILLGDDMHAKVADFGLVRLAPEGAQSIETKIAGTFGYLAPEYAVTGRVTTKVDVYSFGVILMELLTGRKALDANRSEEDVHLATWFRRMFINKDTFSKAIDRTMKINEETEETIGSINKVAELASHCCAREPQKRPDMSHIVNVLVSLVQQWKPAELDRGSEDINGLDYDQLFSQMVRGELGEDYTQTSLPELDNTFKSDQGR</sequence>
<dbReference type="Gene3D" id="3.80.10.10">
    <property type="entry name" value="Ribonuclease Inhibitor"/>
    <property type="match status" value="3"/>
</dbReference>
<dbReference type="Pfam" id="PF00069">
    <property type="entry name" value="Pkinase"/>
    <property type="match status" value="1"/>
</dbReference>
<comment type="subcellular location">
    <subcellularLocation>
        <location evidence="1">Membrane</location>
        <topology evidence="1">Single-pass membrane protein</topology>
    </subcellularLocation>
</comment>
<reference evidence="21" key="1">
    <citation type="journal article" date="2015" name="Nat. Plants">
        <title>Genome expansion of Arabis alpina linked with retrotransposition and reduced symmetric DNA methylation.</title>
        <authorList>
            <person name="Willing E.M."/>
            <person name="Rawat V."/>
            <person name="Mandakova T."/>
            <person name="Maumus F."/>
            <person name="James G.V."/>
            <person name="Nordstroem K.J."/>
            <person name="Becker C."/>
            <person name="Warthmann N."/>
            <person name="Chica C."/>
            <person name="Szarzynska B."/>
            <person name="Zytnicki M."/>
            <person name="Albani M.C."/>
            <person name="Kiefer C."/>
            <person name="Bergonzi S."/>
            <person name="Castaings L."/>
            <person name="Mateos J.L."/>
            <person name="Berns M.C."/>
            <person name="Bujdoso N."/>
            <person name="Piofczyk T."/>
            <person name="de Lorenzo L."/>
            <person name="Barrero-Sicilia C."/>
            <person name="Mateos I."/>
            <person name="Piednoel M."/>
            <person name="Hagmann J."/>
            <person name="Chen-Min-Tao R."/>
            <person name="Iglesias-Fernandez R."/>
            <person name="Schuster S.C."/>
            <person name="Alonso-Blanco C."/>
            <person name="Roudier F."/>
            <person name="Carbonero P."/>
            <person name="Paz-Ares J."/>
            <person name="Davis S.J."/>
            <person name="Pecinka A."/>
            <person name="Quesneville H."/>
            <person name="Colot V."/>
            <person name="Lysak M.A."/>
            <person name="Weigel D."/>
            <person name="Coupland G."/>
            <person name="Schneeberger K."/>
        </authorList>
    </citation>
    <scope>NUCLEOTIDE SEQUENCE [LARGE SCALE GENOMIC DNA]</scope>
    <source>
        <strain evidence="21">cv. Pajares</strain>
    </source>
</reference>
<dbReference type="GO" id="GO:0005524">
    <property type="term" value="F:ATP binding"/>
    <property type="evidence" value="ECO:0007669"/>
    <property type="project" value="UniProtKB-UniRule"/>
</dbReference>
<dbReference type="InterPro" id="IPR008271">
    <property type="entry name" value="Ser/Thr_kinase_AS"/>
</dbReference>
<evidence type="ECO:0000259" key="19">
    <source>
        <dbReference type="PROSITE" id="PS50011"/>
    </source>
</evidence>
<evidence type="ECO:0000256" key="5">
    <source>
        <dbReference type="ARBA" id="ARBA00022679"/>
    </source>
</evidence>
<keyword evidence="12" id="KW-1133">Transmembrane helix</keyword>
<dbReference type="OMA" id="ATWFRRM"/>
<evidence type="ECO:0000256" key="12">
    <source>
        <dbReference type="ARBA" id="ARBA00022989"/>
    </source>
</evidence>
<protein>
    <recommendedName>
        <fullName evidence="19">Protein kinase domain-containing protein</fullName>
    </recommendedName>
</protein>
<dbReference type="InterPro" id="IPR013210">
    <property type="entry name" value="LRR_N_plant-typ"/>
</dbReference>
<evidence type="ECO:0000256" key="3">
    <source>
        <dbReference type="ARBA" id="ARBA00022527"/>
    </source>
</evidence>
<keyword evidence="7 18" id="KW-0732">Signal</keyword>
<evidence type="ECO:0000256" key="10">
    <source>
        <dbReference type="ARBA" id="ARBA00022777"/>
    </source>
</evidence>
<proteinExistence type="inferred from homology"/>
<keyword evidence="4" id="KW-0433">Leucine-rich repeat</keyword>
<dbReference type="GO" id="GO:0016020">
    <property type="term" value="C:membrane"/>
    <property type="evidence" value="ECO:0007669"/>
    <property type="project" value="UniProtKB-SubCell"/>
</dbReference>
<keyword evidence="14" id="KW-0675">Receptor</keyword>
<name>A0A087HQW2_ARAAL</name>
<dbReference type="InterPro" id="IPR011009">
    <property type="entry name" value="Kinase-like_dom_sf"/>
</dbReference>
<dbReference type="AlphaFoldDB" id="A0A087HQW2"/>
<evidence type="ECO:0000256" key="2">
    <source>
        <dbReference type="ARBA" id="ARBA00008684"/>
    </source>
</evidence>
<keyword evidence="10" id="KW-0418">Kinase</keyword>
<organism evidence="20 21">
    <name type="scientific">Arabis alpina</name>
    <name type="common">Alpine rock-cress</name>
    <dbReference type="NCBI Taxonomy" id="50452"/>
    <lineage>
        <taxon>Eukaryota</taxon>
        <taxon>Viridiplantae</taxon>
        <taxon>Streptophyta</taxon>
        <taxon>Embryophyta</taxon>
        <taxon>Tracheophyta</taxon>
        <taxon>Spermatophyta</taxon>
        <taxon>Magnoliopsida</taxon>
        <taxon>eudicotyledons</taxon>
        <taxon>Gunneridae</taxon>
        <taxon>Pentapetalae</taxon>
        <taxon>rosids</taxon>
        <taxon>malvids</taxon>
        <taxon>Brassicales</taxon>
        <taxon>Brassicaceae</taxon>
        <taxon>Arabideae</taxon>
        <taxon>Arabis</taxon>
    </lineage>
</organism>
<evidence type="ECO:0000256" key="6">
    <source>
        <dbReference type="ARBA" id="ARBA00022692"/>
    </source>
</evidence>
<dbReference type="EMBL" id="CM002869">
    <property type="protein sequence ID" value="KFK44514.1"/>
    <property type="molecule type" value="Genomic_DNA"/>
</dbReference>
<dbReference type="Gramene" id="KFK44514">
    <property type="protein sequence ID" value="KFK44514"/>
    <property type="gene ID" value="AALP_AA1G266600"/>
</dbReference>
<dbReference type="PANTHER" id="PTHR47986">
    <property type="entry name" value="OSJNBA0070M12.3 PROTEIN"/>
    <property type="match status" value="1"/>
</dbReference>
<dbReference type="Gene3D" id="3.30.200.20">
    <property type="entry name" value="Phosphorylase Kinase, domain 1"/>
    <property type="match status" value="1"/>
</dbReference>
<dbReference type="GO" id="GO:0004674">
    <property type="term" value="F:protein serine/threonine kinase activity"/>
    <property type="evidence" value="ECO:0007669"/>
    <property type="project" value="UniProtKB-KW"/>
</dbReference>
<keyword evidence="8" id="KW-0677">Repeat</keyword>
<evidence type="ECO:0000256" key="16">
    <source>
        <dbReference type="PROSITE-ProRule" id="PRU10141"/>
    </source>
</evidence>
<feature type="binding site" evidence="16">
    <location>
        <position position="357"/>
    </location>
    <ligand>
        <name>ATP</name>
        <dbReference type="ChEBI" id="CHEBI:30616"/>
    </ligand>
</feature>
<dbReference type="InterPro" id="IPR052422">
    <property type="entry name" value="Auxin_Ser/Thr_Kinase"/>
</dbReference>
<evidence type="ECO:0000256" key="14">
    <source>
        <dbReference type="ARBA" id="ARBA00023170"/>
    </source>
</evidence>
<evidence type="ECO:0000256" key="11">
    <source>
        <dbReference type="ARBA" id="ARBA00022840"/>
    </source>
</evidence>
<dbReference type="PROSITE" id="PS50011">
    <property type="entry name" value="PROTEIN_KINASE_DOM"/>
    <property type="match status" value="1"/>
</dbReference>
<evidence type="ECO:0000256" key="13">
    <source>
        <dbReference type="ARBA" id="ARBA00023136"/>
    </source>
</evidence>
<evidence type="ECO:0000256" key="17">
    <source>
        <dbReference type="SAM" id="MobiDB-lite"/>
    </source>
</evidence>
<dbReference type="SUPFAM" id="SSF52058">
    <property type="entry name" value="L domain-like"/>
    <property type="match status" value="1"/>
</dbReference>
<dbReference type="InterPro" id="IPR032675">
    <property type="entry name" value="LRR_dom_sf"/>
</dbReference>
<gene>
    <name evidence="20" type="ordered locus">AALP_Aa1g266600</name>
</gene>
<evidence type="ECO:0000313" key="20">
    <source>
        <dbReference type="EMBL" id="KFK44514.1"/>
    </source>
</evidence>